<evidence type="ECO:0000256" key="2">
    <source>
        <dbReference type="SAM" id="Phobius"/>
    </source>
</evidence>
<dbReference type="KEGG" id="huw:FPZ11_04905"/>
<keyword evidence="2" id="KW-1133">Transmembrane helix</keyword>
<dbReference type="AlphaFoldDB" id="A0A5B8M081"/>
<sequence>MRFPHIPRPSSRGRLIGLVVAVVVTVLLAGVGVYGLIAGPPTIAHPAGSTGSAAPGPVPTGTGSPTAAPPRLPRIGPSSDPETFARNVAVALFSWDTSTGFTPSDYASAVVEGGDPTGAEEAGLASDVTSYLPSEQAWAQLRQYATRQSLTVNTASVPAAWAQAVAEARPGQLAPGTVAYTITGTRHRTGIWNGQTVTSTHDVAFTEFIVCPPNGTRCRLLRLSVLDDALH</sequence>
<dbReference type="Proteomes" id="UP000320216">
    <property type="component" value="Chromosome"/>
</dbReference>
<keyword evidence="2" id="KW-0812">Transmembrane</keyword>
<protein>
    <submittedName>
        <fullName evidence="3">Uncharacterized protein</fullName>
    </submittedName>
</protein>
<dbReference type="EMBL" id="CP042305">
    <property type="protein sequence ID" value="QDZ14198.1"/>
    <property type="molecule type" value="Genomic_DNA"/>
</dbReference>
<organism evidence="3 4">
    <name type="scientific">Humibacter ginsenosidimutans</name>
    <dbReference type="NCBI Taxonomy" id="2599293"/>
    <lineage>
        <taxon>Bacteria</taxon>
        <taxon>Bacillati</taxon>
        <taxon>Actinomycetota</taxon>
        <taxon>Actinomycetes</taxon>
        <taxon>Micrococcales</taxon>
        <taxon>Microbacteriaceae</taxon>
        <taxon>Humibacter</taxon>
    </lineage>
</organism>
<evidence type="ECO:0000313" key="4">
    <source>
        <dbReference type="Proteomes" id="UP000320216"/>
    </source>
</evidence>
<dbReference type="OrthoDB" id="3239891at2"/>
<keyword evidence="2" id="KW-0472">Membrane</keyword>
<keyword evidence="4" id="KW-1185">Reference proteome</keyword>
<proteinExistence type="predicted"/>
<accession>A0A5B8M081</accession>
<evidence type="ECO:0000313" key="3">
    <source>
        <dbReference type="EMBL" id="QDZ14198.1"/>
    </source>
</evidence>
<feature type="compositionally biased region" description="Low complexity" evidence="1">
    <location>
        <begin position="50"/>
        <end position="66"/>
    </location>
</feature>
<reference evidence="3 4" key="1">
    <citation type="submission" date="2019-07" db="EMBL/GenBank/DDBJ databases">
        <title>Full genome sequence of Humibacter sp. WJ7-1.</title>
        <authorList>
            <person name="Im W.-T."/>
        </authorList>
    </citation>
    <scope>NUCLEOTIDE SEQUENCE [LARGE SCALE GENOMIC DNA]</scope>
    <source>
        <strain evidence="3 4">WJ7-1</strain>
    </source>
</reference>
<feature type="region of interest" description="Disordered" evidence="1">
    <location>
        <begin position="47"/>
        <end position="80"/>
    </location>
</feature>
<feature type="transmembrane region" description="Helical" evidence="2">
    <location>
        <begin position="15"/>
        <end position="37"/>
    </location>
</feature>
<evidence type="ECO:0000256" key="1">
    <source>
        <dbReference type="SAM" id="MobiDB-lite"/>
    </source>
</evidence>
<name>A0A5B8M081_9MICO</name>
<gene>
    <name evidence="3" type="ORF">FPZ11_04905</name>
</gene>